<organism evidence="1">
    <name type="scientific">marine metagenome</name>
    <dbReference type="NCBI Taxonomy" id="408172"/>
    <lineage>
        <taxon>unclassified sequences</taxon>
        <taxon>metagenomes</taxon>
        <taxon>ecological metagenomes</taxon>
    </lineage>
</organism>
<gene>
    <name evidence="1" type="ORF">METZ01_LOCUS388285</name>
</gene>
<reference evidence="1" key="1">
    <citation type="submission" date="2018-05" db="EMBL/GenBank/DDBJ databases">
        <authorList>
            <person name="Lanie J.A."/>
            <person name="Ng W.-L."/>
            <person name="Kazmierczak K.M."/>
            <person name="Andrzejewski T.M."/>
            <person name="Davidsen T.M."/>
            <person name="Wayne K.J."/>
            <person name="Tettelin H."/>
            <person name="Glass J.I."/>
            <person name="Rusch D."/>
            <person name="Podicherti R."/>
            <person name="Tsui H.-C.T."/>
            <person name="Winkler M.E."/>
        </authorList>
    </citation>
    <scope>NUCLEOTIDE SEQUENCE</scope>
</reference>
<sequence length="125" mass="13134">MGSTTVSLEGHAVEVDVVKLDLDHIGPEIIERIVNGSLILEVTNPFGVSLSGNINIGPTSKSFSISEDGRSTTTISYTRNELTSFLGEKGVTLSLSGTANGTSITLSSHQELTIEGTIDCLIRIG</sequence>
<accession>A0A382UP35</accession>
<protein>
    <submittedName>
        <fullName evidence="1">Uncharacterized protein</fullName>
    </submittedName>
</protein>
<dbReference type="AlphaFoldDB" id="A0A382UP35"/>
<name>A0A382UP35_9ZZZZ</name>
<evidence type="ECO:0000313" key="1">
    <source>
        <dbReference type="EMBL" id="SVD35431.1"/>
    </source>
</evidence>
<proteinExistence type="predicted"/>
<dbReference type="EMBL" id="UINC01145355">
    <property type="protein sequence ID" value="SVD35431.1"/>
    <property type="molecule type" value="Genomic_DNA"/>
</dbReference>